<feature type="compositionally biased region" description="Polar residues" evidence="1">
    <location>
        <begin position="9"/>
        <end position="19"/>
    </location>
</feature>
<gene>
    <name evidence="2" type="ORF">ALC60_09984</name>
</gene>
<evidence type="ECO:0000313" key="3">
    <source>
        <dbReference type="Proteomes" id="UP000075809"/>
    </source>
</evidence>
<organism evidence="2 3">
    <name type="scientific">Mycetomoellerius zeteki</name>
    <dbReference type="NCBI Taxonomy" id="64791"/>
    <lineage>
        <taxon>Eukaryota</taxon>
        <taxon>Metazoa</taxon>
        <taxon>Ecdysozoa</taxon>
        <taxon>Arthropoda</taxon>
        <taxon>Hexapoda</taxon>
        <taxon>Insecta</taxon>
        <taxon>Pterygota</taxon>
        <taxon>Neoptera</taxon>
        <taxon>Endopterygota</taxon>
        <taxon>Hymenoptera</taxon>
        <taxon>Apocrita</taxon>
        <taxon>Aculeata</taxon>
        <taxon>Formicoidea</taxon>
        <taxon>Formicidae</taxon>
        <taxon>Myrmicinae</taxon>
        <taxon>Mycetomoellerius</taxon>
    </lineage>
</organism>
<protein>
    <submittedName>
        <fullName evidence="2">Uncharacterized protein</fullName>
    </submittedName>
</protein>
<sequence length="112" mass="12304">MKNKPNLPNIASSDSSGESQRGEKASVAFLGKIPNVFELATVIECLRTCGAVILNIIELAADTERFYVLTCVDMSSASKLYVDAESESQISLELETRTFWFYSGCATFFDSN</sequence>
<dbReference type="AlphaFoldDB" id="A0A151WT84"/>
<feature type="region of interest" description="Disordered" evidence="1">
    <location>
        <begin position="1"/>
        <end position="20"/>
    </location>
</feature>
<evidence type="ECO:0000256" key="1">
    <source>
        <dbReference type="SAM" id="MobiDB-lite"/>
    </source>
</evidence>
<accession>A0A151WT84</accession>
<dbReference type="EMBL" id="KQ982769">
    <property type="protein sequence ID" value="KYQ50845.1"/>
    <property type="molecule type" value="Genomic_DNA"/>
</dbReference>
<dbReference type="Proteomes" id="UP000075809">
    <property type="component" value="Unassembled WGS sequence"/>
</dbReference>
<evidence type="ECO:0000313" key="2">
    <source>
        <dbReference type="EMBL" id="KYQ50845.1"/>
    </source>
</evidence>
<name>A0A151WT84_9HYME</name>
<proteinExistence type="predicted"/>
<reference evidence="2 3" key="1">
    <citation type="submission" date="2015-09" db="EMBL/GenBank/DDBJ databases">
        <title>Trachymyrmex zeteki WGS genome.</title>
        <authorList>
            <person name="Nygaard S."/>
            <person name="Hu H."/>
            <person name="Boomsma J."/>
            <person name="Zhang G."/>
        </authorList>
    </citation>
    <scope>NUCLEOTIDE SEQUENCE [LARGE SCALE GENOMIC DNA]</scope>
    <source>
        <strain evidence="2">Tzet28-1</strain>
        <tissue evidence="2">Whole body</tissue>
    </source>
</reference>
<keyword evidence="3" id="KW-1185">Reference proteome</keyword>